<dbReference type="PANTHER" id="PTHR33169:SF14">
    <property type="entry name" value="TRANSCRIPTIONAL REGULATOR RV3488"/>
    <property type="match status" value="1"/>
</dbReference>
<dbReference type="InterPro" id="IPR005149">
    <property type="entry name" value="Tscrpt_reg_PadR_N"/>
</dbReference>
<dbReference type="OrthoDB" id="122286at2"/>
<proteinExistence type="predicted"/>
<sequence length="107" mass="12129">MDRIQRVTAPTVDVLHVMLGTTAPVWGLQIIKQTQRLPGTIYPILERLERNGWIQSSWEEDSSRQGPRRRLYKFTAEGEIAARETCSAFEAKRTSTGRPETGRLATS</sequence>
<dbReference type="InterPro" id="IPR036388">
    <property type="entry name" value="WH-like_DNA-bd_sf"/>
</dbReference>
<reference evidence="2 3" key="1">
    <citation type="submission" date="2017-04" db="EMBL/GenBank/DDBJ databases">
        <title>Comparative genome analysis of Subtercola boreus.</title>
        <authorList>
            <person name="Cho Y.-J."/>
            <person name="Cho A."/>
            <person name="Kim O.-S."/>
            <person name="Lee J.-I."/>
        </authorList>
    </citation>
    <scope>NUCLEOTIDE SEQUENCE [LARGE SCALE GENOMIC DNA]</scope>
    <source>
        <strain evidence="2 3">P27444</strain>
    </source>
</reference>
<evidence type="ECO:0000259" key="1">
    <source>
        <dbReference type="Pfam" id="PF03551"/>
    </source>
</evidence>
<dbReference type="RefSeq" id="WP_116284754.1">
    <property type="nucleotide sequence ID" value="NZ_NBXA01000050.1"/>
</dbReference>
<dbReference type="Pfam" id="PF03551">
    <property type="entry name" value="PadR"/>
    <property type="match status" value="1"/>
</dbReference>
<dbReference type="PANTHER" id="PTHR33169">
    <property type="entry name" value="PADR-FAMILY TRANSCRIPTIONAL REGULATOR"/>
    <property type="match status" value="1"/>
</dbReference>
<comment type="caution">
    <text evidence="2">The sequence shown here is derived from an EMBL/GenBank/DDBJ whole genome shotgun (WGS) entry which is preliminary data.</text>
</comment>
<protein>
    <submittedName>
        <fullName evidence="2">PadR family transcriptional regulator</fullName>
    </submittedName>
</protein>
<evidence type="ECO:0000313" key="2">
    <source>
        <dbReference type="EMBL" id="RFA06780.1"/>
    </source>
</evidence>
<dbReference type="InterPro" id="IPR036390">
    <property type="entry name" value="WH_DNA-bd_sf"/>
</dbReference>
<feature type="domain" description="Transcription regulator PadR N-terminal" evidence="1">
    <location>
        <begin position="14"/>
        <end position="82"/>
    </location>
</feature>
<dbReference type="Proteomes" id="UP000256709">
    <property type="component" value="Unassembled WGS sequence"/>
</dbReference>
<evidence type="ECO:0000313" key="3">
    <source>
        <dbReference type="Proteomes" id="UP000256709"/>
    </source>
</evidence>
<dbReference type="AlphaFoldDB" id="A0A3E0VBN4"/>
<name>A0A3E0VBN4_9MICO</name>
<dbReference type="SUPFAM" id="SSF46785">
    <property type="entry name" value="Winged helix' DNA-binding domain"/>
    <property type="match status" value="1"/>
</dbReference>
<dbReference type="InterPro" id="IPR052509">
    <property type="entry name" value="Metal_resp_DNA-bind_regulator"/>
</dbReference>
<dbReference type="EMBL" id="NBXA01000050">
    <property type="protein sequence ID" value="RFA06780.1"/>
    <property type="molecule type" value="Genomic_DNA"/>
</dbReference>
<dbReference type="Gene3D" id="1.10.10.10">
    <property type="entry name" value="Winged helix-like DNA-binding domain superfamily/Winged helix DNA-binding domain"/>
    <property type="match status" value="1"/>
</dbReference>
<organism evidence="2 3">
    <name type="scientific">Subtercola boreus</name>
    <dbReference type="NCBI Taxonomy" id="120213"/>
    <lineage>
        <taxon>Bacteria</taxon>
        <taxon>Bacillati</taxon>
        <taxon>Actinomycetota</taxon>
        <taxon>Actinomycetes</taxon>
        <taxon>Micrococcales</taxon>
        <taxon>Microbacteriaceae</taxon>
        <taxon>Subtercola</taxon>
    </lineage>
</organism>
<accession>A0A3E0VBN4</accession>
<gene>
    <name evidence="2" type="ORF">B7R21_18575</name>
</gene>